<name>A0A418PXT5_9SPHN</name>
<dbReference type="SUPFAM" id="SSF103025">
    <property type="entry name" value="Folate-binding domain"/>
    <property type="match status" value="1"/>
</dbReference>
<dbReference type="InterPro" id="IPR027266">
    <property type="entry name" value="TrmE/GcvT-like"/>
</dbReference>
<keyword evidence="3" id="KW-1185">Reference proteome</keyword>
<gene>
    <name evidence="2" type="ORF">D3M59_11395</name>
</gene>
<organism evidence="2 3">
    <name type="scientific">Sphingomonas edaphi</name>
    <dbReference type="NCBI Taxonomy" id="2315689"/>
    <lineage>
        <taxon>Bacteria</taxon>
        <taxon>Pseudomonadati</taxon>
        <taxon>Pseudomonadota</taxon>
        <taxon>Alphaproteobacteria</taxon>
        <taxon>Sphingomonadales</taxon>
        <taxon>Sphingomonadaceae</taxon>
        <taxon>Sphingomonas</taxon>
    </lineage>
</organism>
<protein>
    <submittedName>
        <fullName evidence="2">Folate-binding protein</fullName>
    </submittedName>
</protein>
<dbReference type="InterPro" id="IPR017703">
    <property type="entry name" value="YgfZ/GCV_T_CS"/>
</dbReference>
<dbReference type="GO" id="GO:0016226">
    <property type="term" value="P:iron-sulfur cluster assembly"/>
    <property type="evidence" value="ECO:0007669"/>
    <property type="project" value="TreeGrafter"/>
</dbReference>
<evidence type="ECO:0000313" key="3">
    <source>
        <dbReference type="Proteomes" id="UP000285023"/>
    </source>
</evidence>
<comment type="caution">
    <text evidence="2">The sequence shown here is derived from an EMBL/GenBank/DDBJ whole genome shotgun (WGS) entry which is preliminary data.</text>
</comment>
<proteinExistence type="predicted"/>
<dbReference type="RefSeq" id="WP_119533807.1">
    <property type="nucleotide sequence ID" value="NZ_QXTF01000005.1"/>
</dbReference>
<dbReference type="Gene3D" id="3.30.1360.120">
    <property type="entry name" value="Probable tRNA modification gtpase trme, domain 1"/>
    <property type="match status" value="2"/>
</dbReference>
<evidence type="ECO:0000256" key="1">
    <source>
        <dbReference type="ARBA" id="ARBA00022946"/>
    </source>
</evidence>
<keyword evidence="1" id="KW-0809">Transit peptide</keyword>
<dbReference type="OrthoDB" id="9796287at2"/>
<evidence type="ECO:0000313" key="2">
    <source>
        <dbReference type="EMBL" id="RIX26790.1"/>
    </source>
</evidence>
<dbReference type="NCBIfam" id="TIGR03317">
    <property type="entry name" value="ygfZ_signature"/>
    <property type="match status" value="1"/>
</dbReference>
<dbReference type="InterPro" id="IPR045179">
    <property type="entry name" value="YgfZ/GcvT"/>
</dbReference>
<sequence length="237" mass="26457">MPTTTPVPTMLADRAILRLSGDGVRDFIQSLVTQDVTGDLPVWAGLLTPQGKCLFDFIVWPDGEDLLIDCEAAAADDLARRLSIYRLRRPISIERDTGLFVHWQADGRMGAPDPRLEQLGRRWLGPADEPAKGWLEHRLRLGVCEGRIELGDLLWLECNAAELNGVSFTKGCFVGQENTARMNWRHKVNRRLLVVEDCDAGQARALYPEHGLAVVHARVDDVPEHAVLPKWLRAALA</sequence>
<dbReference type="Proteomes" id="UP000285023">
    <property type="component" value="Unassembled WGS sequence"/>
</dbReference>
<dbReference type="PANTHER" id="PTHR22602">
    <property type="entry name" value="TRANSFERASE CAF17, MITOCHONDRIAL-RELATED"/>
    <property type="match status" value="1"/>
</dbReference>
<reference evidence="2 3" key="1">
    <citation type="submission" date="2018-09" db="EMBL/GenBank/DDBJ databases">
        <title>Sphingomonas sp. DAC4.</title>
        <authorList>
            <person name="Seo T."/>
        </authorList>
    </citation>
    <scope>NUCLEOTIDE SEQUENCE [LARGE SCALE GENOMIC DNA]</scope>
    <source>
        <strain evidence="2 3">DAC4</strain>
    </source>
</reference>
<dbReference type="PANTHER" id="PTHR22602:SF0">
    <property type="entry name" value="TRANSFERASE CAF17, MITOCHONDRIAL-RELATED"/>
    <property type="match status" value="1"/>
</dbReference>
<accession>A0A418PXT5</accession>
<dbReference type="EMBL" id="QXTF01000005">
    <property type="protein sequence ID" value="RIX26790.1"/>
    <property type="molecule type" value="Genomic_DNA"/>
</dbReference>
<dbReference type="AlphaFoldDB" id="A0A418PXT5"/>